<accession>A0A249SMH2</accession>
<keyword evidence="2" id="KW-1185">Reference proteome</keyword>
<dbReference type="AlphaFoldDB" id="A0A249SMH2"/>
<dbReference type="EMBL" id="CP023173">
    <property type="protein sequence ID" value="ASZ08813.1"/>
    <property type="molecule type" value="Genomic_DNA"/>
</dbReference>
<protein>
    <submittedName>
        <fullName evidence="1">Uncharacterized protein</fullName>
    </submittedName>
</protein>
<dbReference type="Proteomes" id="UP000232229">
    <property type="component" value="Chromosome"/>
</dbReference>
<reference evidence="1 2" key="1">
    <citation type="submission" date="2017-08" db="EMBL/GenBank/DDBJ databases">
        <title>Complete Genome Sequence of Mesoplasma chauliocola.</title>
        <authorList>
            <person name="Knight T.F.Jr."/>
            <person name="Citino T."/>
        </authorList>
    </citation>
    <scope>NUCLEOTIDE SEQUENCE [LARGE SCALE GENOMIC DNA]</scope>
    <source>
        <strain evidence="1 2">CHPA-2</strain>
    </source>
</reference>
<gene>
    <name evidence="1" type="ORF">CK556_00325</name>
</gene>
<dbReference type="RefSeq" id="WP_027875802.1">
    <property type="nucleotide sequence ID" value="NZ_CP023173.1"/>
</dbReference>
<dbReference type="KEGG" id="mchc:CK556_00325"/>
<evidence type="ECO:0000313" key="2">
    <source>
        <dbReference type="Proteomes" id="UP000232229"/>
    </source>
</evidence>
<evidence type="ECO:0000313" key="1">
    <source>
        <dbReference type="EMBL" id="ASZ08813.1"/>
    </source>
</evidence>
<name>A0A249SMH2_9MOLU</name>
<proteinExistence type="predicted"/>
<organism evidence="1 2">
    <name type="scientific">Mesoplasma chauliocola</name>
    <dbReference type="NCBI Taxonomy" id="216427"/>
    <lineage>
        <taxon>Bacteria</taxon>
        <taxon>Bacillati</taxon>
        <taxon>Mycoplasmatota</taxon>
        <taxon>Mollicutes</taxon>
        <taxon>Entomoplasmatales</taxon>
        <taxon>Entomoplasmataceae</taxon>
        <taxon>Mesoplasma</taxon>
    </lineage>
</organism>
<sequence>MNNIKVKIINKLGGKQVNIYLNDETLILEEMYEKKFNQKPNRSKIYKEYLKKQLSDELILEAKTLDKNICSCCENDYSLTKQQMYICKANNKTCIICQECLIK</sequence>